<comment type="caution">
    <text evidence="9">The sequence shown here is derived from an EMBL/GenBank/DDBJ whole genome shotgun (WGS) entry which is preliminary data.</text>
</comment>
<dbReference type="SUPFAM" id="SSF55781">
    <property type="entry name" value="GAF domain-like"/>
    <property type="match status" value="1"/>
</dbReference>
<keyword evidence="10" id="KW-1185">Reference proteome</keyword>
<feature type="domain" description="Phytochrome central region" evidence="6">
    <location>
        <begin position="92"/>
        <end position="127"/>
    </location>
</feature>
<dbReference type="Gene3D" id="1.10.287.130">
    <property type="match status" value="1"/>
</dbReference>
<dbReference type="Gene3D" id="3.30.450.270">
    <property type="match status" value="1"/>
</dbReference>
<keyword evidence="5" id="KW-0675">Receptor</keyword>
<organism evidence="9 10">
    <name type="scientific">Rubroshorea leprosula</name>
    <dbReference type="NCBI Taxonomy" id="152421"/>
    <lineage>
        <taxon>Eukaryota</taxon>
        <taxon>Viridiplantae</taxon>
        <taxon>Streptophyta</taxon>
        <taxon>Embryophyta</taxon>
        <taxon>Tracheophyta</taxon>
        <taxon>Spermatophyta</taxon>
        <taxon>Magnoliopsida</taxon>
        <taxon>eudicotyledons</taxon>
        <taxon>Gunneridae</taxon>
        <taxon>Pentapetalae</taxon>
        <taxon>rosids</taxon>
        <taxon>malvids</taxon>
        <taxon>Malvales</taxon>
        <taxon>Dipterocarpaceae</taxon>
        <taxon>Rubroshorea</taxon>
    </lineage>
</organism>
<dbReference type="GO" id="GO:0006355">
    <property type="term" value="P:regulation of DNA-templated transcription"/>
    <property type="evidence" value="ECO:0007669"/>
    <property type="project" value="InterPro"/>
</dbReference>
<evidence type="ECO:0000259" key="8">
    <source>
        <dbReference type="Pfam" id="PF00989"/>
    </source>
</evidence>
<dbReference type="CDD" id="cd00082">
    <property type="entry name" value="HisKA"/>
    <property type="match status" value="1"/>
</dbReference>
<comment type="function">
    <text evidence="1">Regulatory photoreceptor which exists in two forms that are reversibly interconvertible by light: the Pr form that absorbs maximally in the red region of the spectrum and the Pfr form that absorbs maximally in the far-red region. Photoconversion of Pr to Pfr induces an array of morphogenic responses, whereas reconversion of Pfr to Pr cancels the induction of those responses. Pfr controls the expression of a number of nuclear genes including those encoding the small subunit of ribulose-bisphosphate carboxylase, chlorophyll A/B binding protein, protochlorophyllide reductase, rRNA, etc. It also controls the expression of its own gene(s) in a negative feedback fashion.</text>
</comment>
<dbReference type="InterPro" id="IPR013767">
    <property type="entry name" value="PAS_fold"/>
</dbReference>
<evidence type="ECO:0000256" key="5">
    <source>
        <dbReference type="ARBA" id="ARBA00023170"/>
    </source>
</evidence>
<keyword evidence="3" id="KW-0716">Sensory transduction</keyword>
<evidence type="ECO:0000256" key="3">
    <source>
        <dbReference type="ARBA" id="ARBA00022606"/>
    </source>
</evidence>
<feature type="domain" description="Signal transduction histidine kinase dimerisation/phosphoacceptor" evidence="7">
    <location>
        <begin position="316"/>
        <end position="366"/>
    </location>
</feature>
<dbReference type="CDD" id="cd00130">
    <property type="entry name" value="PAS"/>
    <property type="match status" value="1"/>
</dbReference>
<dbReference type="Pfam" id="PF00360">
    <property type="entry name" value="PHY"/>
    <property type="match status" value="2"/>
</dbReference>
<dbReference type="InterPro" id="IPR036097">
    <property type="entry name" value="HisK_dim/P_sf"/>
</dbReference>
<evidence type="ECO:0000256" key="2">
    <source>
        <dbReference type="ARBA" id="ARBA00022543"/>
    </source>
</evidence>
<dbReference type="GO" id="GO:0000155">
    <property type="term" value="F:phosphorelay sensor kinase activity"/>
    <property type="evidence" value="ECO:0007669"/>
    <property type="project" value="InterPro"/>
</dbReference>
<evidence type="ECO:0000259" key="6">
    <source>
        <dbReference type="Pfam" id="PF00360"/>
    </source>
</evidence>
<evidence type="ECO:0000256" key="4">
    <source>
        <dbReference type="ARBA" id="ARBA00022991"/>
    </source>
</evidence>
<accession>A0AAV5K116</accession>
<evidence type="ECO:0000259" key="7">
    <source>
        <dbReference type="Pfam" id="PF00512"/>
    </source>
</evidence>
<dbReference type="Pfam" id="PF00512">
    <property type="entry name" value="HisKA"/>
    <property type="match status" value="1"/>
</dbReference>
<evidence type="ECO:0000313" key="9">
    <source>
        <dbReference type="EMBL" id="GKV17193.1"/>
    </source>
</evidence>
<name>A0AAV5K116_9ROSI</name>
<dbReference type="GO" id="GO:0009584">
    <property type="term" value="P:detection of visible light"/>
    <property type="evidence" value="ECO:0007669"/>
    <property type="project" value="InterPro"/>
</dbReference>
<proteinExistence type="predicted"/>
<dbReference type="InterPro" id="IPR043150">
    <property type="entry name" value="Phytochrome_PHY_sf"/>
</dbReference>
<protein>
    <submittedName>
        <fullName evidence="9">Uncharacterized protein</fullName>
    </submittedName>
</protein>
<feature type="domain" description="Phytochrome central region" evidence="6">
    <location>
        <begin position="40"/>
        <end position="88"/>
    </location>
</feature>
<dbReference type="Proteomes" id="UP001054252">
    <property type="component" value="Unassembled WGS sequence"/>
</dbReference>
<dbReference type="InterPro" id="IPR013515">
    <property type="entry name" value="Phytochrome_cen-reg"/>
</dbReference>
<keyword evidence="2" id="KW-0600">Photoreceptor protein</keyword>
<dbReference type="Gene3D" id="3.30.450.20">
    <property type="entry name" value="PAS domain"/>
    <property type="match status" value="1"/>
</dbReference>
<dbReference type="InterPro" id="IPR000014">
    <property type="entry name" value="PAS"/>
</dbReference>
<evidence type="ECO:0000256" key="1">
    <source>
        <dbReference type="ARBA" id="ARBA00002479"/>
    </source>
</evidence>
<dbReference type="Pfam" id="PF00989">
    <property type="entry name" value="PAS"/>
    <property type="match status" value="1"/>
</dbReference>
<gene>
    <name evidence="9" type="ORF">SLEP1_g27729</name>
</gene>
<sequence>MANMGAIASLVMSVTINEDDEMMMMWTGIKRRPEDRGAWCDGAALYYKDKLWLLGVTPMEVQIRELAQWLLEYHGGSTGLSTDSLMEAGYLAKEIKWGGAKHDPDDKDDGRKMHPTSSFKAFLEVVDYANAVVNVPSVDDRIQRVDELHIVTNEMIGLTVEQAIGMPFADLVEDESTDIVKNMLSLALQGIEERTVEIKLRKFGCQETMRKFDWQENNGPIIVVVNACCSRDLKDNVIGVCLVGQDVTGQKVVMERYNHMQGKYVKALLSANKRIDAEGRIIGVLCFLHVASPELQYALQVQRLSEQAAANSLNKLAYIRQELKKPLNGIVLMQDLLGSSELDKEQKKLLKTSIMCQEQLTKIVNDKDV</sequence>
<dbReference type="InterPro" id="IPR003661">
    <property type="entry name" value="HisK_dim/P_dom"/>
</dbReference>
<dbReference type="PANTHER" id="PTHR47876:SF3">
    <property type="entry name" value="PHYTOCHROME 1"/>
    <property type="match status" value="1"/>
</dbReference>
<dbReference type="SUPFAM" id="SSF55785">
    <property type="entry name" value="PYP-like sensor domain (PAS domain)"/>
    <property type="match status" value="1"/>
</dbReference>
<reference evidence="9 10" key="1">
    <citation type="journal article" date="2021" name="Commun. Biol.">
        <title>The genome of Shorea leprosula (Dipterocarpaceae) highlights the ecological relevance of drought in aseasonal tropical rainforests.</title>
        <authorList>
            <person name="Ng K.K.S."/>
            <person name="Kobayashi M.J."/>
            <person name="Fawcett J.A."/>
            <person name="Hatakeyama M."/>
            <person name="Paape T."/>
            <person name="Ng C.H."/>
            <person name="Ang C.C."/>
            <person name="Tnah L.H."/>
            <person name="Lee C.T."/>
            <person name="Nishiyama T."/>
            <person name="Sese J."/>
            <person name="O'Brien M.J."/>
            <person name="Copetti D."/>
            <person name="Mohd Noor M.I."/>
            <person name="Ong R.C."/>
            <person name="Putra M."/>
            <person name="Sireger I.Z."/>
            <person name="Indrioko S."/>
            <person name="Kosugi Y."/>
            <person name="Izuno A."/>
            <person name="Isagi Y."/>
            <person name="Lee S.L."/>
            <person name="Shimizu K.K."/>
        </authorList>
    </citation>
    <scope>NUCLEOTIDE SEQUENCE [LARGE SCALE GENOMIC DNA]</scope>
    <source>
        <strain evidence="9">214</strain>
    </source>
</reference>
<dbReference type="PANTHER" id="PTHR47876">
    <property type="entry name" value="OS08G0260000 PROTEIN"/>
    <property type="match status" value="1"/>
</dbReference>
<keyword evidence="4" id="KW-0157">Chromophore</keyword>
<dbReference type="InterPro" id="IPR035965">
    <property type="entry name" value="PAS-like_dom_sf"/>
</dbReference>
<dbReference type="SUPFAM" id="SSF47384">
    <property type="entry name" value="Homodimeric domain of signal transducing histidine kinase"/>
    <property type="match status" value="1"/>
</dbReference>
<dbReference type="GO" id="GO:0009881">
    <property type="term" value="F:photoreceptor activity"/>
    <property type="evidence" value="ECO:0007669"/>
    <property type="project" value="UniProtKB-KW"/>
</dbReference>
<feature type="domain" description="PAS fold" evidence="8">
    <location>
        <begin position="153"/>
        <end position="247"/>
    </location>
</feature>
<dbReference type="AlphaFoldDB" id="A0AAV5K116"/>
<evidence type="ECO:0000313" key="10">
    <source>
        <dbReference type="Proteomes" id="UP001054252"/>
    </source>
</evidence>
<dbReference type="EMBL" id="BPVZ01000047">
    <property type="protein sequence ID" value="GKV17193.1"/>
    <property type="molecule type" value="Genomic_DNA"/>
</dbReference>